<organism evidence="1">
    <name type="scientific">Streptomyces sp. R41</name>
    <dbReference type="NCBI Taxonomy" id="3238632"/>
    <lineage>
        <taxon>Bacteria</taxon>
        <taxon>Bacillati</taxon>
        <taxon>Actinomycetota</taxon>
        <taxon>Actinomycetes</taxon>
        <taxon>Kitasatosporales</taxon>
        <taxon>Streptomycetaceae</taxon>
        <taxon>Streptomyces</taxon>
    </lineage>
</organism>
<gene>
    <name evidence="1" type="ORF">AB5J53_46230</name>
</gene>
<evidence type="ECO:0000313" key="1">
    <source>
        <dbReference type="EMBL" id="XDQ58514.1"/>
    </source>
</evidence>
<dbReference type="RefSeq" id="WP_369251560.1">
    <property type="nucleotide sequence ID" value="NZ_CP163443.1"/>
</dbReference>
<reference evidence="1" key="1">
    <citation type="submission" date="2024-07" db="EMBL/GenBank/DDBJ databases">
        <authorList>
            <person name="Yu S.T."/>
        </authorList>
    </citation>
    <scope>NUCLEOTIDE SEQUENCE</scope>
    <source>
        <strain evidence="1">R41</strain>
    </source>
</reference>
<sequence length="98" mass="10634">MTGTHAFCWVGMGLITQETEVDILLHNGLEPTLVGNDRKVPFTPDSGPYALPDRLAALGIDPTHAQVDEVLVRAGELTARDNRLLTDEDLAALAREAR</sequence>
<accession>A0AB39RV07</accession>
<proteinExistence type="predicted"/>
<dbReference type="EMBL" id="CP163443">
    <property type="protein sequence ID" value="XDQ58514.1"/>
    <property type="molecule type" value="Genomic_DNA"/>
</dbReference>
<dbReference type="AlphaFoldDB" id="A0AB39RV07"/>
<protein>
    <submittedName>
        <fullName evidence="1">Uncharacterized protein</fullName>
    </submittedName>
</protein>
<name>A0AB39RV07_9ACTN</name>
<dbReference type="Gene3D" id="1.10.238.260">
    <property type="match status" value="1"/>
</dbReference>